<dbReference type="Proteomes" id="UP000095185">
    <property type="component" value="Chromosome"/>
</dbReference>
<dbReference type="RefSeq" id="WP_069809550.1">
    <property type="nucleotide sequence ID" value="NZ_CP017305.1"/>
</dbReference>
<dbReference type="EMBL" id="CP017305">
    <property type="protein sequence ID" value="AOS83719.1"/>
    <property type="molecule type" value="Genomic_DNA"/>
</dbReference>
<dbReference type="GO" id="GO:0018773">
    <property type="term" value="F:acetylpyruvate hydrolase activity"/>
    <property type="evidence" value="ECO:0007669"/>
    <property type="project" value="TreeGrafter"/>
</dbReference>
<keyword evidence="3" id="KW-0378">Hydrolase</keyword>
<gene>
    <name evidence="3" type="ORF">BIU88_05885</name>
</gene>
<dbReference type="GO" id="GO:0046872">
    <property type="term" value="F:metal ion binding"/>
    <property type="evidence" value="ECO:0007669"/>
    <property type="project" value="UniProtKB-KW"/>
</dbReference>
<dbReference type="KEGG" id="clz:BIU88_05885"/>
<evidence type="ECO:0000313" key="4">
    <source>
        <dbReference type="Proteomes" id="UP000095185"/>
    </source>
</evidence>
<evidence type="ECO:0000256" key="1">
    <source>
        <dbReference type="ARBA" id="ARBA00022723"/>
    </source>
</evidence>
<dbReference type="OrthoDB" id="9805307at2"/>
<proteinExistence type="predicted"/>
<keyword evidence="1" id="KW-0479">Metal-binding</keyword>
<dbReference type="InterPro" id="IPR011234">
    <property type="entry name" value="Fumarylacetoacetase-like_C"/>
</dbReference>
<dbReference type="STRING" id="274537.BIU88_05885"/>
<protein>
    <submittedName>
        <fullName evidence="3">Fumarylacetoacetate hydrolase</fullName>
    </submittedName>
</protein>
<dbReference type="PANTHER" id="PTHR11820">
    <property type="entry name" value="ACYLPYRUVASE"/>
    <property type="match status" value="1"/>
</dbReference>
<accession>A0A1D8D7U4</accession>
<dbReference type="SUPFAM" id="SSF56529">
    <property type="entry name" value="FAH"/>
    <property type="match status" value="1"/>
</dbReference>
<organism evidence="3 4">
    <name type="scientific">Chlorobaculum limnaeum</name>
    <dbReference type="NCBI Taxonomy" id="274537"/>
    <lineage>
        <taxon>Bacteria</taxon>
        <taxon>Pseudomonadati</taxon>
        <taxon>Chlorobiota</taxon>
        <taxon>Chlorobiia</taxon>
        <taxon>Chlorobiales</taxon>
        <taxon>Chlorobiaceae</taxon>
        <taxon>Chlorobaculum</taxon>
    </lineage>
</organism>
<dbReference type="PANTHER" id="PTHR11820:SF7">
    <property type="entry name" value="ACYLPYRUVASE FAHD1, MITOCHONDRIAL"/>
    <property type="match status" value="1"/>
</dbReference>
<dbReference type="InterPro" id="IPR036663">
    <property type="entry name" value="Fumarylacetoacetase_C_sf"/>
</dbReference>
<sequence length="237" mass="25559">MKTFSDLSKPALPLSIYCVGKNYPDHAREMASWEPEKPALPPEEEPIIFMKPGTALSADDHTSIPRFEGRPVSTSLHYEGELVLLVGADADCVELADAPAFIAGYAAGLDMTLRDVQLEAKKAGNPWLKCKGFRRSALVSEFIAPESAGAWEELAISLRLNGERKQLSKVAKMSFSPAYLVHYLSYIYGLRAGDMIFTGTPAGVGSVRPGDRLDVSLETGGGESQPLTLVSLQATVS</sequence>
<dbReference type="Pfam" id="PF01557">
    <property type="entry name" value="FAA_hydrolase"/>
    <property type="match status" value="1"/>
</dbReference>
<reference evidence="3" key="1">
    <citation type="submission" date="2016-09" db="EMBL/GenBank/DDBJ databases">
        <title>Genome sequence of Chlorobaculum limnaeum.</title>
        <authorList>
            <person name="Liu Z."/>
            <person name="Tank M."/>
            <person name="Bryant D.A."/>
        </authorList>
    </citation>
    <scope>NUCLEOTIDE SEQUENCE [LARGE SCALE GENOMIC DNA]</scope>
    <source>
        <strain evidence="3">DSM 1677</strain>
    </source>
</reference>
<keyword evidence="4" id="KW-1185">Reference proteome</keyword>
<name>A0A1D8D7U4_CHLLM</name>
<feature type="domain" description="Fumarylacetoacetase-like C-terminal" evidence="2">
    <location>
        <begin position="16"/>
        <end position="219"/>
    </location>
</feature>
<evidence type="ECO:0000259" key="2">
    <source>
        <dbReference type="Pfam" id="PF01557"/>
    </source>
</evidence>
<dbReference type="Gene3D" id="3.90.850.10">
    <property type="entry name" value="Fumarylacetoacetase-like, C-terminal domain"/>
    <property type="match status" value="1"/>
</dbReference>
<evidence type="ECO:0000313" key="3">
    <source>
        <dbReference type="EMBL" id="AOS83719.1"/>
    </source>
</evidence>
<dbReference type="AlphaFoldDB" id="A0A1D8D7U4"/>